<keyword evidence="5" id="KW-1185">Reference proteome</keyword>
<gene>
    <name evidence="4" type="ORF">GSTUAT00003507001</name>
</gene>
<keyword evidence="1" id="KW-0677">Repeat</keyword>
<evidence type="ECO:0000256" key="3">
    <source>
        <dbReference type="PROSITE-ProRule" id="PRU00023"/>
    </source>
</evidence>
<dbReference type="PANTHER" id="PTHR24171">
    <property type="entry name" value="ANKYRIN REPEAT DOMAIN-CONTAINING PROTEIN 39-RELATED"/>
    <property type="match status" value="1"/>
</dbReference>
<dbReference type="AlphaFoldDB" id="A0A292Q0V1"/>
<feature type="repeat" description="ANK" evidence="3">
    <location>
        <begin position="26"/>
        <end position="56"/>
    </location>
</feature>
<dbReference type="EMBL" id="LN890993">
    <property type="protein sequence ID" value="CUS12373.1"/>
    <property type="molecule type" value="Genomic_DNA"/>
</dbReference>
<name>A0A292Q0V1_9PEZI</name>
<proteinExistence type="predicted"/>
<evidence type="ECO:0000256" key="1">
    <source>
        <dbReference type="ARBA" id="ARBA00022737"/>
    </source>
</evidence>
<evidence type="ECO:0000313" key="4">
    <source>
        <dbReference type="EMBL" id="CUS12373.1"/>
    </source>
</evidence>
<protein>
    <submittedName>
        <fullName evidence="4">Uncharacterized protein</fullName>
    </submittedName>
</protein>
<keyword evidence="2 3" id="KW-0040">ANK repeat</keyword>
<dbReference type="SUPFAM" id="SSF48403">
    <property type="entry name" value="Ankyrin repeat"/>
    <property type="match status" value="1"/>
</dbReference>
<accession>A0A292Q0V1</accession>
<evidence type="ECO:0000256" key="2">
    <source>
        <dbReference type="ARBA" id="ARBA00023043"/>
    </source>
</evidence>
<dbReference type="PROSITE" id="PS50297">
    <property type="entry name" value="ANK_REP_REGION"/>
    <property type="match status" value="2"/>
</dbReference>
<dbReference type="SMART" id="SM00248">
    <property type="entry name" value="ANK"/>
    <property type="match status" value="2"/>
</dbReference>
<evidence type="ECO:0000313" key="5">
    <source>
        <dbReference type="Proteomes" id="UP001412239"/>
    </source>
</evidence>
<dbReference type="Proteomes" id="UP001412239">
    <property type="component" value="Unassembled WGS sequence"/>
</dbReference>
<reference evidence="4" key="1">
    <citation type="submission" date="2015-10" db="EMBL/GenBank/DDBJ databases">
        <authorList>
            <person name="Regsiter A."/>
            <person name="william w."/>
        </authorList>
    </citation>
    <scope>NUCLEOTIDE SEQUENCE</scope>
    <source>
        <strain evidence="4">Montdore</strain>
    </source>
</reference>
<organism evidence="4 5">
    <name type="scientific">Tuber aestivum</name>
    <name type="common">summer truffle</name>
    <dbReference type="NCBI Taxonomy" id="59557"/>
    <lineage>
        <taxon>Eukaryota</taxon>
        <taxon>Fungi</taxon>
        <taxon>Dikarya</taxon>
        <taxon>Ascomycota</taxon>
        <taxon>Pezizomycotina</taxon>
        <taxon>Pezizomycetes</taxon>
        <taxon>Pezizales</taxon>
        <taxon>Tuberaceae</taxon>
        <taxon>Tuber</taxon>
    </lineage>
</organism>
<feature type="repeat" description="ANK" evidence="3">
    <location>
        <begin position="1"/>
        <end position="25"/>
    </location>
</feature>
<dbReference type="InterPro" id="IPR002110">
    <property type="entry name" value="Ankyrin_rpt"/>
</dbReference>
<dbReference type="InterPro" id="IPR036770">
    <property type="entry name" value="Ankyrin_rpt-contain_sf"/>
</dbReference>
<dbReference type="PROSITE" id="PS50088">
    <property type="entry name" value="ANK_REPEAT"/>
    <property type="match status" value="2"/>
</dbReference>
<dbReference type="Pfam" id="PF12796">
    <property type="entry name" value="Ank_2"/>
    <property type="match status" value="1"/>
</dbReference>
<dbReference type="Gene3D" id="1.25.40.20">
    <property type="entry name" value="Ankyrin repeat-containing domain"/>
    <property type="match status" value="1"/>
</dbReference>
<feature type="non-terminal residue" evidence="4">
    <location>
        <position position="56"/>
    </location>
</feature>
<feature type="non-terminal residue" evidence="4">
    <location>
        <position position="1"/>
    </location>
</feature>
<sequence length="56" mass="5777">AAANGKESVVRLLLERGAEVDAEGGYYSNALQAAAQNGNESILQLLLSYGAVPNAE</sequence>